<keyword evidence="13" id="KW-1185">Reference proteome</keyword>
<dbReference type="KEGG" id="skr:BRX40_06540"/>
<evidence type="ECO:0000256" key="8">
    <source>
        <dbReference type="ARBA" id="ARBA00048807"/>
    </source>
</evidence>
<evidence type="ECO:0000313" key="13">
    <source>
        <dbReference type="Proteomes" id="UP000185161"/>
    </source>
</evidence>
<feature type="binding site" evidence="10">
    <location>
        <position position="29"/>
    </location>
    <ligand>
        <name>Zn(2+)</name>
        <dbReference type="ChEBI" id="CHEBI:29105"/>
    </ligand>
</feature>
<proteinExistence type="inferred from homology"/>
<evidence type="ECO:0000313" key="14">
    <source>
        <dbReference type="Proteomes" id="UP000286681"/>
    </source>
</evidence>
<dbReference type="Gene3D" id="3.30.479.10">
    <property type="entry name" value="6-pyruvoyl tetrahydropterin synthase/QueD"/>
    <property type="match status" value="1"/>
</dbReference>
<organism evidence="11 13">
    <name type="scientific">Sphingomonas koreensis</name>
    <dbReference type="NCBI Taxonomy" id="93064"/>
    <lineage>
        <taxon>Bacteria</taxon>
        <taxon>Pseudomonadati</taxon>
        <taxon>Pseudomonadota</taxon>
        <taxon>Alphaproteobacteria</taxon>
        <taxon>Sphingomonadales</taxon>
        <taxon>Sphingomonadaceae</taxon>
        <taxon>Sphingomonas</taxon>
    </lineage>
</organism>
<evidence type="ECO:0000256" key="3">
    <source>
        <dbReference type="ARBA" id="ARBA00008900"/>
    </source>
</evidence>
<dbReference type="GeneID" id="44132207"/>
<dbReference type="Pfam" id="PF01242">
    <property type="entry name" value="PTPS"/>
    <property type="match status" value="1"/>
</dbReference>
<dbReference type="EC" id="4.-.-.-" evidence="9"/>
<evidence type="ECO:0000256" key="4">
    <source>
        <dbReference type="ARBA" id="ARBA00018141"/>
    </source>
</evidence>
<evidence type="ECO:0000256" key="6">
    <source>
        <dbReference type="ARBA" id="ARBA00022833"/>
    </source>
</evidence>
<keyword evidence="7 9" id="KW-0456">Lyase</keyword>
<gene>
    <name evidence="11" type="ORF">BRX40_06540</name>
    <name evidence="12" type="ORF">CA257_11245</name>
</gene>
<reference evidence="12 14" key="3">
    <citation type="submission" date="2018-07" db="EMBL/GenBank/DDBJ databases">
        <title>Genomic and Epidemiologic Investigation of an Indolent Hospital Outbreak.</title>
        <authorList>
            <person name="Johnson R.C."/>
            <person name="Deming C."/>
            <person name="Conlan S."/>
            <person name="Zellmer C.J."/>
            <person name="Michelin A.V."/>
            <person name="Lee-Lin S."/>
            <person name="Thomas P.J."/>
            <person name="Park M."/>
            <person name="Weingarten R.A."/>
            <person name="Less J."/>
            <person name="Dekker J.P."/>
            <person name="Frank K.M."/>
            <person name="Musser K.A."/>
            <person name="Mcquiston J.R."/>
            <person name="Henderson D.K."/>
            <person name="Lau A.F."/>
            <person name="Palmore T.N."/>
            <person name="Segre J.A."/>
        </authorList>
    </citation>
    <scope>NUCLEOTIDE SEQUENCE [LARGE SCALE GENOMIC DNA]</scope>
    <source>
        <strain evidence="12 14">SK-NIH.Env10_0317</strain>
    </source>
</reference>
<name>A0A1L6J8I0_9SPHN</name>
<reference evidence="13" key="2">
    <citation type="submission" date="2016-12" db="EMBL/GenBank/DDBJ databases">
        <title>Whole genome sequencing of Sphingomonas sp. ABOJV.</title>
        <authorList>
            <person name="Conlan S."/>
            <person name="Thomas P.J."/>
            <person name="Mullikin J."/>
            <person name="Palmore T.N."/>
            <person name="Frank K.M."/>
            <person name="Segre J.A."/>
        </authorList>
    </citation>
    <scope>NUCLEOTIDE SEQUENCE [LARGE SCALE GENOMIC DNA]</scope>
    <source>
        <strain evidence="13">ABOJV</strain>
    </source>
</reference>
<reference evidence="11" key="1">
    <citation type="submission" date="2016-12" db="EMBL/GenBank/DDBJ databases">
        <title>Whole genome sequencing of Sphingomonas koreensis.</title>
        <authorList>
            <person name="Conlan S."/>
            <person name="Thomas P.J."/>
            <person name="Mullikin J."/>
            <person name="Palmore T.N."/>
            <person name="Frank K.M."/>
            <person name="Segre J.A."/>
        </authorList>
    </citation>
    <scope>NUCLEOTIDE SEQUENCE</scope>
    <source>
        <strain evidence="11">ABOJV</strain>
    </source>
</reference>
<dbReference type="GO" id="GO:0070497">
    <property type="term" value="F:6-carboxytetrahydropterin synthase activity"/>
    <property type="evidence" value="ECO:0007669"/>
    <property type="project" value="UniProtKB-EC"/>
</dbReference>
<evidence type="ECO:0000313" key="11">
    <source>
        <dbReference type="EMBL" id="APR52136.1"/>
    </source>
</evidence>
<dbReference type="UniPathway" id="UPA00391"/>
<dbReference type="AlphaFoldDB" id="A0A1L6J8I0"/>
<sequence length="122" mass="13961">MLELSKQFRFDAAHTLDREIQAESSRRIHGHSYRAEITIRGWPDPRTGMILDLGEFERALEGARDALDHRFLDEINDLGPATMENLCLWIWRRLKPDIVALARVAVHRDSSGETCTFDGVEG</sequence>
<dbReference type="EMBL" id="QQWO01000008">
    <property type="protein sequence ID" value="RSV03057.1"/>
    <property type="molecule type" value="Genomic_DNA"/>
</dbReference>
<keyword evidence="9" id="KW-0671">Queuosine biosynthesis</keyword>
<dbReference type="Proteomes" id="UP000286681">
    <property type="component" value="Unassembled WGS sequence"/>
</dbReference>
<evidence type="ECO:0000256" key="7">
    <source>
        <dbReference type="ARBA" id="ARBA00023239"/>
    </source>
</evidence>
<evidence type="ECO:0000256" key="10">
    <source>
        <dbReference type="PIRSR" id="PIRSR006113-2"/>
    </source>
</evidence>
<keyword evidence="5 9" id="KW-0479">Metal-binding</keyword>
<dbReference type="OrthoDB" id="9804698at2"/>
<accession>A0A1L6J8I0</accession>
<dbReference type="InterPro" id="IPR007115">
    <property type="entry name" value="6-PTP_synth/QueD"/>
</dbReference>
<dbReference type="GO" id="GO:0008616">
    <property type="term" value="P:tRNA queuosine(34) biosynthetic process"/>
    <property type="evidence" value="ECO:0007669"/>
    <property type="project" value="UniProtKB-KW"/>
</dbReference>
<dbReference type="GO" id="GO:0046872">
    <property type="term" value="F:metal ion binding"/>
    <property type="evidence" value="ECO:0007669"/>
    <property type="project" value="UniProtKB-KW"/>
</dbReference>
<comment type="function">
    <text evidence="1">Catalyzes the conversion of 7,8-dihydroneopterin triphosphate (H2NTP) to 6-carboxy-5,6,7,8-tetrahydropterin (CPH4) and acetaldehyde.</text>
</comment>
<dbReference type="RefSeq" id="WP_075151050.1">
    <property type="nucleotide sequence ID" value="NZ_CP018820.1"/>
</dbReference>
<comment type="similarity">
    <text evidence="3 9">Belongs to the PTPS family. QueD subfamily.</text>
</comment>
<keyword evidence="6 9" id="KW-0862">Zinc</keyword>
<dbReference type="InterPro" id="IPR038418">
    <property type="entry name" value="6-PTP_synth/QueD_sf"/>
</dbReference>
<dbReference type="STRING" id="93064.BRX40_06540"/>
<feature type="binding site" evidence="10">
    <location>
        <position position="31"/>
    </location>
    <ligand>
        <name>Zn(2+)</name>
        <dbReference type="ChEBI" id="CHEBI:29105"/>
    </ligand>
</feature>
<comment type="catalytic activity">
    <reaction evidence="8 9">
        <text>7,8-dihydroneopterin 3'-triphosphate + H2O = 6-carboxy-5,6,7,8-tetrahydropterin + triphosphate + acetaldehyde + 2 H(+)</text>
        <dbReference type="Rhea" id="RHEA:27966"/>
        <dbReference type="ChEBI" id="CHEBI:15343"/>
        <dbReference type="ChEBI" id="CHEBI:15377"/>
        <dbReference type="ChEBI" id="CHEBI:15378"/>
        <dbReference type="ChEBI" id="CHEBI:18036"/>
        <dbReference type="ChEBI" id="CHEBI:58462"/>
        <dbReference type="ChEBI" id="CHEBI:61032"/>
        <dbReference type="EC" id="4.1.2.50"/>
    </reaction>
</comment>
<evidence type="ECO:0000256" key="5">
    <source>
        <dbReference type="ARBA" id="ARBA00022723"/>
    </source>
</evidence>
<dbReference type="PANTHER" id="PTHR12589">
    <property type="entry name" value="PYRUVOYL TETRAHYDROBIOPTERIN SYNTHASE"/>
    <property type="match status" value="1"/>
</dbReference>
<protein>
    <recommendedName>
        <fullName evidence="4 9">6-carboxy-5,6,7,8-tetrahydropterin synthase</fullName>
        <ecNumber evidence="9">4.-.-.-</ecNumber>
    </recommendedName>
</protein>
<evidence type="ECO:0000256" key="9">
    <source>
        <dbReference type="PIRNR" id="PIRNR006113"/>
    </source>
</evidence>
<dbReference type="SUPFAM" id="SSF55620">
    <property type="entry name" value="Tetrahydrobiopterin biosynthesis enzymes-like"/>
    <property type="match status" value="1"/>
</dbReference>
<feature type="binding site" evidence="10">
    <location>
        <position position="14"/>
    </location>
    <ligand>
        <name>Zn(2+)</name>
        <dbReference type="ChEBI" id="CHEBI:29105"/>
    </ligand>
</feature>
<dbReference type="PANTHER" id="PTHR12589:SF7">
    <property type="entry name" value="6-PYRUVOYL TETRAHYDROBIOPTERIN SYNTHASE"/>
    <property type="match status" value="1"/>
</dbReference>
<evidence type="ECO:0000313" key="12">
    <source>
        <dbReference type="EMBL" id="RSV03057.1"/>
    </source>
</evidence>
<evidence type="ECO:0000256" key="1">
    <source>
        <dbReference type="ARBA" id="ARBA00002285"/>
    </source>
</evidence>
<evidence type="ECO:0000256" key="2">
    <source>
        <dbReference type="ARBA" id="ARBA00005061"/>
    </source>
</evidence>
<comment type="cofactor">
    <cofactor evidence="9 10">
        <name>Zn(2+)</name>
        <dbReference type="ChEBI" id="CHEBI:29105"/>
    </cofactor>
    <text evidence="9 10">Binds 1 zinc ion per subunit.</text>
</comment>
<dbReference type="PIRSF" id="PIRSF006113">
    <property type="entry name" value="PTP_synth"/>
    <property type="match status" value="1"/>
</dbReference>
<dbReference type="Proteomes" id="UP000185161">
    <property type="component" value="Chromosome"/>
</dbReference>
<comment type="pathway">
    <text evidence="2 9">Purine metabolism; 7-cyano-7-deazaguanine biosynthesis.</text>
</comment>
<dbReference type="EMBL" id="CP018820">
    <property type="protein sequence ID" value="APR52136.1"/>
    <property type="molecule type" value="Genomic_DNA"/>
</dbReference>